<comment type="caution">
    <text evidence="1">The sequence shown here is derived from an EMBL/GenBank/DDBJ whole genome shotgun (WGS) entry which is preliminary data.</text>
</comment>
<evidence type="ECO:0000313" key="2">
    <source>
        <dbReference type="Proteomes" id="UP000314294"/>
    </source>
</evidence>
<dbReference type="PANTHER" id="PTHR45796:SF7">
    <property type="entry name" value="FORKHEAD BOX PROTEIN P4"/>
    <property type="match status" value="1"/>
</dbReference>
<dbReference type="GO" id="GO:0001227">
    <property type="term" value="F:DNA-binding transcription repressor activity, RNA polymerase II-specific"/>
    <property type="evidence" value="ECO:0007669"/>
    <property type="project" value="TreeGrafter"/>
</dbReference>
<accession>A0A4Z2HDF7</accession>
<organism evidence="1 2">
    <name type="scientific">Liparis tanakae</name>
    <name type="common">Tanaka's snailfish</name>
    <dbReference type="NCBI Taxonomy" id="230148"/>
    <lineage>
        <taxon>Eukaryota</taxon>
        <taxon>Metazoa</taxon>
        <taxon>Chordata</taxon>
        <taxon>Craniata</taxon>
        <taxon>Vertebrata</taxon>
        <taxon>Euteleostomi</taxon>
        <taxon>Actinopterygii</taxon>
        <taxon>Neopterygii</taxon>
        <taxon>Teleostei</taxon>
        <taxon>Neoteleostei</taxon>
        <taxon>Acanthomorphata</taxon>
        <taxon>Eupercaria</taxon>
        <taxon>Perciformes</taxon>
        <taxon>Cottioidei</taxon>
        <taxon>Cottales</taxon>
        <taxon>Liparidae</taxon>
        <taxon>Liparis</taxon>
    </lineage>
</organism>
<protein>
    <submittedName>
        <fullName evidence="1">Forkhead box protein P1</fullName>
    </submittedName>
</protein>
<gene>
    <name evidence="1" type="primary">FOXP1</name>
    <name evidence="1" type="ORF">EYF80_026471</name>
</gene>
<dbReference type="GO" id="GO:0005634">
    <property type="term" value="C:nucleus"/>
    <property type="evidence" value="ECO:0007669"/>
    <property type="project" value="TreeGrafter"/>
</dbReference>
<proteinExistence type="predicted"/>
<reference evidence="1 2" key="1">
    <citation type="submission" date="2019-03" db="EMBL/GenBank/DDBJ databases">
        <title>First draft genome of Liparis tanakae, snailfish: a comprehensive survey of snailfish specific genes.</title>
        <authorList>
            <person name="Kim W."/>
            <person name="Song I."/>
            <person name="Jeong J.-H."/>
            <person name="Kim D."/>
            <person name="Kim S."/>
            <person name="Ryu S."/>
            <person name="Song J.Y."/>
            <person name="Lee S.K."/>
        </authorList>
    </citation>
    <scope>NUCLEOTIDE SEQUENCE [LARGE SCALE GENOMIC DNA]</scope>
    <source>
        <tissue evidence="1">Muscle</tissue>
    </source>
</reference>
<name>A0A4Z2HDF7_9TELE</name>
<dbReference type="InterPro" id="IPR050998">
    <property type="entry name" value="FOXP"/>
</dbReference>
<dbReference type="EMBL" id="SRLO01000276">
    <property type="protein sequence ID" value="TNN63295.1"/>
    <property type="molecule type" value="Genomic_DNA"/>
</dbReference>
<dbReference type="GO" id="GO:0000978">
    <property type="term" value="F:RNA polymerase II cis-regulatory region sequence-specific DNA binding"/>
    <property type="evidence" value="ECO:0007669"/>
    <property type="project" value="TreeGrafter"/>
</dbReference>
<dbReference type="PANTHER" id="PTHR45796">
    <property type="entry name" value="FORKHEAD BOX P, ISOFORM C"/>
    <property type="match status" value="1"/>
</dbReference>
<dbReference type="AlphaFoldDB" id="A0A4Z2HDF7"/>
<dbReference type="OrthoDB" id="5830876at2759"/>
<sequence>MQQLQQQHILNLQRQGLVPLQPTAAMQSLQQAMCPSDLQQLWKEVSGVQSSEEALKQAEGLDLSTNSSNSTSAFPKAASAHIPLHSLINGQSHTPKRDRYSDVQDVQMITTSVLCVTSNISKSHTPAMSFSGISLLALSCSSIPKHVNTTHAHAAYHTSPRCKRLSAHLIGGVLGSLCSASMLSTTC</sequence>
<keyword evidence="2" id="KW-1185">Reference proteome</keyword>
<evidence type="ECO:0000313" key="1">
    <source>
        <dbReference type="EMBL" id="TNN63295.1"/>
    </source>
</evidence>
<dbReference type="Proteomes" id="UP000314294">
    <property type="component" value="Unassembled WGS sequence"/>
</dbReference>